<dbReference type="GeneID" id="110734276"/>
<reference evidence="4" key="1">
    <citation type="journal article" date="2017" name="Nature">
        <title>The genome of Chenopodium quinoa.</title>
        <authorList>
            <person name="Jarvis D.E."/>
            <person name="Ho Y.S."/>
            <person name="Lightfoot D.J."/>
            <person name="Schmoeckel S.M."/>
            <person name="Li B."/>
            <person name="Borm T.J.A."/>
            <person name="Ohyanagi H."/>
            <person name="Mineta K."/>
            <person name="Michell C.T."/>
            <person name="Saber N."/>
            <person name="Kharbatia N.M."/>
            <person name="Rupper R.R."/>
            <person name="Sharp A.R."/>
            <person name="Dally N."/>
            <person name="Boughton B.A."/>
            <person name="Woo Y.H."/>
            <person name="Gao G."/>
            <person name="Schijlen E.G.W.M."/>
            <person name="Guo X."/>
            <person name="Momin A.A."/>
            <person name="Negrao S."/>
            <person name="Al-Babili S."/>
            <person name="Gehring C."/>
            <person name="Roessner U."/>
            <person name="Jung C."/>
            <person name="Murphy K."/>
            <person name="Arold S.T."/>
            <person name="Gojobori T."/>
            <person name="van der Linden C.G."/>
            <person name="van Loo E.N."/>
            <person name="Jellen E.N."/>
            <person name="Maughan P.J."/>
            <person name="Tester M."/>
        </authorList>
    </citation>
    <scope>NUCLEOTIDE SEQUENCE [LARGE SCALE GENOMIC DNA]</scope>
    <source>
        <strain evidence="4">cv. PI 614886</strain>
    </source>
</reference>
<evidence type="ECO:0000313" key="4">
    <source>
        <dbReference type="EnsemblPlants" id="AUR62011785-RA:cds"/>
    </source>
</evidence>
<feature type="repeat" description="PPR" evidence="3">
    <location>
        <begin position="186"/>
        <end position="220"/>
    </location>
</feature>
<dbReference type="GO" id="GO:0003729">
    <property type="term" value="F:mRNA binding"/>
    <property type="evidence" value="ECO:0007669"/>
    <property type="project" value="UniProtKB-ARBA"/>
</dbReference>
<keyword evidence="2" id="KW-0677">Repeat</keyword>
<evidence type="ECO:0000256" key="2">
    <source>
        <dbReference type="ARBA" id="ARBA00022737"/>
    </source>
</evidence>
<comment type="similarity">
    <text evidence="1">Belongs to the PPR family. P subfamily.</text>
</comment>
<dbReference type="KEGG" id="cqi:110734276"/>
<evidence type="ECO:0000313" key="5">
    <source>
        <dbReference type="Proteomes" id="UP000596660"/>
    </source>
</evidence>
<sequence>MFLQSLKHKFKLTTTTFRLISGESQILRRLSTATPPVPSKKPPENRRNIDRQHLYKKIWSVVTSGERIHDVLFRILQNGEQFIKTDLIFCLKDLRKFGHYNQCLEILDWMDKGRYGNAATDHALRINIMCKVKNIDEVEEYFDSISPDLKNQYVYGALLSCYCTKMMTDKALALFEKMDELNYASNDLTFSNLMSLYMKIGQPDKVPNLVEEMKQRNIRLTNHIYYIWIQSYRYRVNLEGLEQVMLEVQEQSSVKEDWQIHSNLAAVYIAAGQSENANAALKKMEELFDKPKKADRKTYHFLISMYASTGDSESVYQAWHKLKSRFSVCPNISYLVMLRALSMLDDIEGLKKFLKEWELSCINYDDRLPTVLIDAYLRHNMLEEAKHLLKDAEDKAEQKIRIAHVIFMNYYLEKHNFDSALKHMEAAMAANWKPLADKLDPFFEHFKEEKDVNRAEDLCSKLEEVQAFNSRTYLWLLQVYAAAGKTAPKMRQRMEENGIDIGAEHEELLQKIC</sequence>
<proteinExistence type="inferred from homology"/>
<reference evidence="4" key="2">
    <citation type="submission" date="2021-03" db="UniProtKB">
        <authorList>
            <consortium name="EnsemblPlants"/>
        </authorList>
    </citation>
    <scope>IDENTIFICATION</scope>
</reference>
<dbReference type="PANTHER" id="PTHR45717">
    <property type="entry name" value="OS12G0527900 PROTEIN"/>
    <property type="match status" value="1"/>
</dbReference>
<dbReference type="NCBIfam" id="TIGR00756">
    <property type="entry name" value="PPR"/>
    <property type="match status" value="1"/>
</dbReference>
<dbReference type="RefSeq" id="XP_021770048.1">
    <property type="nucleotide sequence ID" value="XM_021914356.1"/>
</dbReference>
<dbReference type="OrthoDB" id="1717827at2759"/>
<dbReference type="GO" id="GO:0005739">
    <property type="term" value="C:mitochondrion"/>
    <property type="evidence" value="ECO:0007669"/>
    <property type="project" value="TreeGrafter"/>
</dbReference>
<dbReference type="Pfam" id="PF01535">
    <property type="entry name" value="PPR"/>
    <property type="match status" value="3"/>
</dbReference>
<dbReference type="InterPro" id="IPR011990">
    <property type="entry name" value="TPR-like_helical_dom_sf"/>
</dbReference>
<dbReference type="InterPro" id="IPR002885">
    <property type="entry name" value="PPR_rpt"/>
</dbReference>
<feature type="repeat" description="PPR" evidence="3">
    <location>
        <begin position="151"/>
        <end position="185"/>
    </location>
</feature>
<dbReference type="OMA" id="PMSAFTY"/>
<accession>A0A803LF29</accession>
<dbReference type="EnsemblPlants" id="AUR62011785-RA">
    <property type="protein sequence ID" value="AUR62011785-RA:cds"/>
    <property type="gene ID" value="AUR62011785"/>
</dbReference>
<dbReference type="PROSITE" id="PS51375">
    <property type="entry name" value="PPR"/>
    <property type="match status" value="2"/>
</dbReference>
<dbReference type="AlphaFoldDB" id="A0A803LF29"/>
<dbReference type="Gramene" id="AUR62011785-RA">
    <property type="protein sequence ID" value="AUR62011785-RA:cds"/>
    <property type="gene ID" value="AUR62011785"/>
</dbReference>
<name>A0A803LF29_CHEQI</name>
<evidence type="ECO:0008006" key="6">
    <source>
        <dbReference type="Google" id="ProtNLM"/>
    </source>
</evidence>
<dbReference type="Gene3D" id="1.25.40.10">
    <property type="entry name" value="Tetratricopeptide repeat domain"/>
    <property type="match status" value="2"/>
</dbReference>
<gene>
    <name evidence="4" type="primary">LOC110734276</name>
</gene>
<evidence type="ECO:0000256" key="3">
    <source>
        <dbReference type="PROSITE-ProRule" id="PRU00708"/>
    </source>
</evidence>
<evidence type="ECO:0000256" key="1">
    <source>
        <dbReference type="ARBA" id="ARBA00007626"/>
    </source>
</evidence>
<dbReference type="PANTHER" id="PTHR45717:SF8">
    <property type="entry name" value="OS01G0301000 PROTEIN"/>
    <property type="match status" value="1"/>
</dbReference>
<protein>
    <recommendedName>
        <fullName evidence="6">Pentatricopeptide repeat-containing protein</fullName>
    </recommendedName>
</protein>
<dbReference type="Proteomes" id="UP000596660">
    <property type="component" value="Unplaced"/>
</dbReference>
<keyword evidence="5" id="KW-1185">Reference proteome</keyword>
<organism evidence="4 5">
    <name type="scientific">Chenopodium quinoa</name>
    <name type="common">Quinoa</name>
    <dbReference type="NCBI Taxonomy" id="63459"/>
    <lineage>
        <taxon>Eukaryota</taxon>
        <taxon>Viridiplantae</taxon>
        <taxon>Streptophyta</taxon>
        <taxon>Embryophyta</taxon>
        <taxon>Tracheophyta</taxon>
        <taxon>Spermatophyta</taxon>
        <taxon>Magnoliopsida</taxon>
        <taxon>eudicotyledons</taxon>
        <taxon>Gunneridae</taxon>
        <taxon>Pentapetalae</taxon>
        <taxon>Caryophyllales</taxon>
        <taxon>Chenopodiaceae</taxon>
        <taxon>Chenopodioideae</taxon>
        <taxon>Atripliceae</taxon>
        <taxon>Chenopodium</taxon>
    </lineage>
</organism>